<dbReference type="PANTHER" id="PTHR33050:SF7">
    <property type="entry name" value="RIBONUCLEASE H"/>
    <property type="match status" value="1"/>
</dbReference>
<dbReference type="InterPro" id="IPR043502">
    <property type="entry name" value="DNA/RNA_pol_sf"/>
</dbReference>
<keyword evidence="9" id="KW-1185">Reference proteome</keyword>
<gene>
    <name evidence="8" type="primary">WBGene00274965</name>
</gene>
<keyword evidence="4" id="KW-0255">Endonuclease</keyword>
<evidence type="ECO:0000256" key="3">
    <source>
        <dbReference type="ARBA" id="ARBA00022722"/>
    </source>
</evidence>
<dbReference type="GO" id="GO:0003964">
    <property type="term" value="F:RNA-directed DNA polymerase activity"/>
    <property type="evidence" value="ECO:0007669"/>
    <property type="project" value="UniProtKB-KW"/>
</dbReference>
<reference evidence="9" key="1">
    <citation type="journal article" date="2008" name="Nat. Genet.">
        <title>The Pristionchus pacificus genome provides a unique perspective on nematode lifestyle and parasitism.</title>
        <authorList>
            <person name="Dieterich C."/>
            <person name="Clifton S.W."/>
            <person name="Schuster L.N."/>
            <person name="Chinwalla A."/>
            <person name="Delehaunty K."/>
            <person name="Dinkelacker I."/>
            <person name="Fulton L."/>
            <person name="Fulton R."/>
            <person name="Godfrey J."/>
            <person name="Minx P."/>
            <person name="Mitreva M."/>
            <person name="Roeseler W."/>
            <person name="Tian H."/>
            <person name="Witte H."/>
            <person name="Yang S.P."/>
            <person name="Wilson R.K."/>
            <person name="Sommer R.J."/>
        </authorList>
    </citation>
    <scope>NUCLEOTIDE SEQUENCE [LARGE SCALE GENOMIC DNA]</scope>
    <source>
        <strain evidence="9">PS312</strain>
    </source>
</reference>
<keyword evidence="3" id="KW-0540">Nuclease</keyword>
<protein>
    <submittedName>
        <fullName evidence="8">RT_RNaseH domain-containing protein</fullName>
    </submittedName>
</protein>
<evidence type="ECO:0000256" key="4">
    <source>
        <dbReference type="ARBA" id="ARBA00022759"/>
    </source>
</evidence>
<keyword evidence="6" id="KW-0695">RNA-directed DNA polymerase</keyword>
<evidence type="ECO:0000313" key="9">
    <source>
        <dbReference type="Proteomes" id="UP000005239"/>
    </source>
</evidence>
<evidence type="ECO:0000313" key="8">
    <source>
        <dbReference type="EnsemblMetazoa" id="PPA36596.1"/>
    </source>
</evidence>
<dbReference type="AlphaFoldDB" id="A0A2A6CX59"/>
<dbReference type="EnsemblMetazoa" id="PPA36596.1">
    <property type="protein sequence ID" value="PPA36596.1"/>
    <property type="gene ID" value="WBGene00274965"/>
</dbReference>
<reference evidence="8" key="2">
    <citation type="submission" date="2022-06" db="UniProtKB">
        <authorList>
            <consortium name="EnsemblMetazoa"/>
        </authorList>
    </citation>
    <scope>IDENTIFICATION</scope>
    <source>
        <strain evidence="8">PS312</strain>
    </source>
</reference>
<dbReference type="PANTHER" id="PTHR33050">
    <property type="entry name" value="REVERSE TRANSCRIPTASE DOMAIN-CONTAINING PROTEIN"/>
    <property type="match status" value="1"/>
</dbReference>
<dbReference type="Proteomes" id="UP000005239">
    <property type="component" value="Unassembled WGS sequence"/>
</dbReference>
<dbReference type="CDD" id="cd09275">
    <property type="entry name" value="RNase_HI_RT_DIRS1"/>
    <property type="match status" value="1"/>
</dbReference>
<keyword evidence="2" id="KW-0548">Nucleotidyltransferase</keyword>
<dbReference type="SUPFAM" id="SSF56672">
    <property type="entry name" value="DNA/RNA polymerases"/>
    <property type="match status" value="1"/>
</dbReference>
<sequence>MEAVGSKYLPLSARERSELKFWVSWVKGPTSRPFAHSPGVDDFIIEIDASSVALGAVLRGPKGLEEKGARNLDESQIPLSSTHRELLAIEFGLKAFLSHVSGSSVRIFCDNQAAVLIARCGCAKDTLHEIAVEIHETARKARITLELTWIPRDMNVEADPASRWIDGDDWGIKEQTFRECAEIDSKGIDAFALPGFWQSARLSWCVPPPSALNRVVRMARETKAKMILGFPLWFGNPGIVSLRNGPLWSSEILDAITYPKGAPILIPSQLPNSLFASKFSPSPFTLLFGTTFRIPTHPHLADLPYSRGERPLDQLNLPSSHFCWEIGSGRPLDAYRASRSSLAVAKASFLFFGGNPISEEVPEDLSRALVRCAAFPRRSPSHLRAICEHLDRSDASRDEVRMGAFVVLSMDALLRVSEATALLWEDVTEEESPDSPSLSSSRRPRTIKRGRERPPLFVSLDRLPLSTSGSVSSLSLPRPLPPYQFSTRSPPINLSPLPSSIPLSIPCVIFSLSLVSVPILFVSQESPHQLDKVPLSTRFVREGDGSHWRAFPLILAIPRNSKEEASFSRVSLPLTPLPSSTLSRSPVFPPLIRCPTCSRPSHRFLPIPIRFGLNCFSSLVPIQSIKQPYPFVLENLIMYGIRIE</sequence>
<name>A0A2A6CX59_PRIPA</name>
<evidence type="ECO:0000256" key="5">
    <source>
        <dbReference type="ARBA" id="ARBA00022801"/>
    </source>
</evidence>
<dbReference type="OrthoDB" id="5857497at2759"/>
<evidence type="ECO:0000259" key="7">
    <source>
        <dbReference type="Pfam" id="PF17917"/>
    </source>
</evidence>
<keyword evidence="1" id="KW-0808">Transferase</keyword>
<dbReference type="GO" id="GO:0016787">
    <property type="term" value="F:hydrolase activity"/>
    <property type="evidence" value="ECO:0007669"/>
    <property type="project" value="UniProtKB-KW"/>
</dbReference>
<dbReference type="GO" id="GO:0004519">
    <property type="term" value="F:endonuclease activity"/>
    <property type="evidence" value="ECO:0007669"/>
    <property type="project" value="UniProtKB-KW"/>
</dbReference>
<evidence type="ECO:0000256" key="6">
    <source>
        <dbReference type="ARBA" id="ARBA00022918"/>
    </source>
</evidence>
<dbReference type="InterPro" id="IPR041373">
    <property type="entry name" value="RT_RNaseH"/>
</dbReference>
<dbReference type="Pfam" id="PF17917">
    <property type="entry name" value="RT_RNaseH"/>
    <property type="match status" value="1"/>
</dbReference>
<organism evidence="8 9">
    <name type="scientific">Pristionchus pacificus</name>
    <name type="common">Parasitic nematode worm</name>
    <dbReference type="NCBI Taxonomy" id="54126"/>
    <lineage>
        <taxon>Eukaryota</taxon>
        <taxon>Metazoa</taxon>
        <taxon>Ecdysozoa</taxon>
        <taxon>Nematoda</taxon>
        <taxon>Chromadorea</taxon>
        <taxon>Rhabditida</taxon>
        <taxon>Rhabditina</taxon>
        <taxon>Diplogasteromorpha</taxon>
        <taxon>Diplogasteroidea</taxon>
        <taxon>Neodiplogasteridae</taxon>
        <taxon>Pristionchus</taxon>
    </lineage>
</organism>
<accession>A0A2A6CX59</accession>
<proteinExistence type="predicted"/>
<accession>A0A8R1UNJ1</accession>
<dbReference type="InterPro" id="IPR052055">
    <property type="entry name" value="Hepadnavirus_pol/RT"/>
</dbReference>
<keyword evidence="5" id="KW-0378">Hydrolase</keyword>
<feature type="domain" description="Reverse transcriptase RNase H-like" evidence="7">
    <location>
        <begin position="42"/>
        <end position="119"/>
    </location>
</feature>
<evidence type="ECO:0000256" key="2">
    <source>
        <dbReference type="ARBA" id="ARBA00022695"/>
    </source>
</evidence>
<evidence type="ECO:0000256" key="1">
    <source>
        <dbReference type="ARBA" id="ARBA00022679"/>
    </source>
</evidence>